<evidence type="ECO:0000313" key="2">
    <source>
        <dbReference type="EMBL" id="QTA89872.1"/>
    </source>
</evidence>
<dbReference type="EMBL" id="CP061800">
    <property type="protein sequence ID" value="QTA89872.1"/>
    <property type="molecule type" value="Genomic_DNA"/>
</dbReference>
<dbReference type="CDD" id="cd00038">
    <property type="entry name" value="CAP_ED"/>
    <property type="match status" value="1"/>
</dbReference>
<keyword evidence="3" id="KW-1185">Reference proteome</keyword>
<proteinExistence type="predicted"/>
<feature type="domain" description="Cyclic nucleotide-binding" evidence="1">
    <location>
        <begin position="144"/>
        <end position="235"/>
    </location>
</feature>
<gene>
    <name evidence="2" type="ORF">dnm_059290</name>
</gene>
<dbReference type="KEGG" id="dmm:dnm_059290"/>
<dbReference type="SUPFAM" id="SSF51206">
    <property type="entry name" value="cAMP-binding domain-like"/>
    <property type="match status" value="2"/>
</dbReference>
<dbReference type="Proteomes" id="UP000663722">
    <property type="component" value="Chromosome"/>
</dbReference>
<dbReference type="InterPro" id="IPR000595">
    <property type="entry name" value="cNMP-bd_dom"/>
</dbReference>
<dbReference type="InterPro" id="IPR014710">
    <property type="entry name" value="RmlC-like_jellyroll"/>
</dbReference>
<dbReference type="AlphaFoldDB" id="A0A975BQK7"/>
<dbReference type="Pfam" id="PF14332">
    <property type="entry name" value="DUF4388"/>
    <property type="match status" value="1"/>
</dbReference>
<protein>
    <submittedName>
        <fullName evidence="2">Cyclic nucleotide binding domain-containing protein, DUF4388</fullName>
    </submittedName>
</protein>
<dbReference type="PANTHER" id="PTHR36304:SF4">
    <property type="entry name" value="DUF4388 DOMAIN-CONTAINING PROTEIN"/>
    <property type="match status" value="1"/>
</dbReference>
<feature type="domain" description="Cyclic nucleotide-binding" evidence="1">
    <location>
        <begin position="286"/>
        <end position="350"/>
    </location>
</feature>
<accession>A0A975BQK7</accession>
<dbReference type="PROSITE" id="PS50042">
    <property type="entry name" value="CNMP_BINDING_3"/>
    <property type="match status" value="2"/>
</dbReference>
<name>A0A975BQK7_9BACT</name>
<dbReference type="RefSeq" id="WP_207678318.1">
    <property type="nucleotide sequence ID" value="NZ_CP061800.1"/>
</dbReference>
<evidence type="ECO:0000313" key="3">
    <source>
        <dbReference type="Proteomes" id="UP000663722"/>
    </source>
</evidence>
<dbReference type="PANTHER" id="PTHR36304">
    <property type="entry name" value="DOMAIN GTPASE-ACTIVATING PROTEIN, PUTATIVE-RELATED-RELATED"/>
    <property type="match status" value="1"/>
</dbReference>
<reference evidence="2" key="1">
    <citation type="journal article" date="2021" name="Microb. Physiol.">
        <title>Proteogenomic Insights into the Physiology of Marine, Sulfate-Reducing, Filamentous Desulfonema limicola and Desulfonema magnum.</title>
        <authorList>
            <person name="Schnaars V."/>
            <person name="Wohlbrand L."/>
            <person name="Scheve S."/>
            <person name="Hinrichs C."/>
            <person name="Reinhardt R."/>
            <person name="Rabus R."/>
        </authorList>
    </citation>
    <scope>NUCLEOTIDE SEQUENCE</scope>
    <source>
        <strain evidence="2">4be13</strain>
    </source>
</reference>
<evidence type="ECO:0000259" key="1">
    <source>
        <dbReference type="PROSITE" id="PS50042"/>
    </source>
</evidence>
<dbReference type="InterPro" id="IPR018490">
    <property type="entry name" value="cNMP-bd_dom_sf"/>
</dbReference>
<dbReference type="Gene3D" id="2.60.120.10">
    <property type="entry name" value="Jelly Rolls"/>
    <property type="match status" value="2"/>
</dbReference>
<dbReference type="Pfam" id="PF00027">
    <property type="entry name" value="cNMP_binding"/>
    <property type="match status" value="1"/>
</dbReference>
<dbReference type="InterPro" id="IPR025497">
    <property type="entry name" value="PatA-like_N"/>
</dbReference>
<organism evidence="2 3">
    <name type="scientific">Desulfonema magnum</name>
    <dbReference type="NCBI Taxonomy" id="45655"/>
    <lineage>
        <taxon>Bacteria</taxon>
        <taxon>Pseudomonadati</taxon>
        <taxon>Thermodesulfobacteriota</taxon>
        <taxon>Desulfobacteria</taxon>
        <taxon>Desulfobacterales</taxon>
        <taxon>Desulfococcaceae</taxon>
        <taxon>Desulfonema</taxon>
    </lineage>
</organism>
<sequence>MDSKVVLRGNLDFLGLGDLLQLIGSNGGTGILRIISKYAPEPGQVFFVKGNIVNASNALLKGKKSAGLDAAYSLFGWLEGEFEFSQEDVQIKKNISTNRMEIILDGLRMVDEGVVPILGAVSFEKKSSDASDKGRSIPIVKGSLVDYLYVVDEEEFRKGQTIVKENSCGSWIWVILEGVVDIIKETSQGPLTMLKIADGAFIGGLSSFSFDSPLRSSTAVAASDVILGVMDAQRLANDYSERHPDFRDFAMSLDRRLKEVTDRTVEIYLKKNKFKEFTQDKKPFKEKGEKLFTIRQGQASVIRKIKEGYVPLANLGEGDFVGHVPFFDIGHEPGSASVFVSDDFEVSELDISWLQEEYGLLSPALKNLIENIATCISITTSAAVSFQKKNVQKK</sequence>